<reference evidence="3" key="1">
    <citation type="journal article" date="2017" name="bioRxiv">
        <title>Comparative analysis of the genomes of Stylophora pistillata and Acropora digitifera provides evidence for extensive differences between species of corals.</title>
        <authorList>
            <person name="Voolstra C.R."/>
            <person name="Li Y."/>
            <person name="Liew Y.J."/>
            <person name="Baumgarten S."/>
            <person name="Zoccola D."/>
            <person name="Flot J.-F."/>
            <person name="Tambutte S."/>
            <person name="Allemand D."/>
            <person name="Aranda M."/>
        </authorList>
    </citation>
    <scope>NUCLEOTIDE SEQUENCE [LARGE SCALE GENOMIC DNA]</scope>
</reference>
<protein>
    <submittedName>
        <fullName evidence="2">Uncharacterized protein</fullName>
    </submittedName>
</protein>
<comment type="caution">
    <text evidence="2">The sequence shown here is derived from an EMBL/GenBank/DDBJ whole genome shotgun (WGS) entry which is preliminary data.</text>
</comment>
<keyword evidence="3" id="KW-1185">Reference proteome</keyword>
<dbReference type="AlphaFoldDB" id="A0A2B4RTR0"/>
<name>A0A2B4RTR0_STYPI</name>
<evidence type="ECO:0000256" key="1">
    <source>
        <dbReference type="SAM" id="SignalP"/>
    </source>
</evidence>
<sequence length="142" mass="15927">MVLARLAEAAVALLEWFGLVSQPSDRLDKTCSTQLHIFQFEPIELIQDLPVISEDKVYSIKRQYRLYSTGPHTRSDDRKTVWSGTGVYSGLIPLITTLAPVEDFSENNKVLLKSKDSEAPVFLKILIGTESDISRDNDTEPS</sequence>
<feature type="signal peptide" evidence="1">
    <location>
        <begin position="1"/>
        <end position="22"/>
    </location>
</feature>
<evidence type="ECO:0000313" key="2">
    <source>
        <dbReference type="EMBL" id="PFX21824.1"/>
    </source>
</evidence>
<accession>A0A2B4RTR0</accession>
<organism evidence="2 3">
    <name type="scientific">Stylophora pistillata</name>
    <name type="common">Smooth cauliflower coral</name>
    <dbReference type="NCBI Taxonomy" id="50429"/>
    <lineage>
        <taxon>Eukaryota</taxon>
        <taxon>Metazoa</taxon>
        <taxon>Cnidaria</taxon>
        <taxon>Anthozoa</taxon>
        <taxon>Hexacorallia</taxon>
        <taxon>Scleractinia</taxon>
        <taxon>Astrocoeniina</taxon>
        <taxon>Pocilloporidae</taxon>
        <taxon>Stylophora</taxon>
    </lineage>
</organism>
<gene>
    <name evidence="2" type="ORF">AWC38_SpisGene13683</name>
</gene>
<dbReference type="EMBL" id="LSMT01000261">
    <property type="protein sequence ID" value="PFX21824.1"/>
    <property type="molecule type" value="Genomic_DNA"/>
</dbReference>
<feature type="chain" id="PRO_5012541248" evidence="1">
    <location>
        <begin position="23"/>
        <end position="142"/>
    </location>
</feature>
<proteinExistence type="predicted"/>
<keyword evidence="1" id="KW-0732">Signal</keyword>
<evidence type="ECO:0000313" key="3">
    <source>
        <dbReference type="Proteomes" id="UP000225706"/>
    </source>
</evidence>
<dbReference type="Proteomes" id="UP000225706">
    <property type="component" value="Unassembled WGS sequence"/>
</dbReference>